<dbReference type="InterPro" id="IPR021858">
    <property type="entry name" value="Fun_TF"/>
</dbReference>
<dbReference type="RefSeq" id="XP_024726156.1">
    <property type="nucleotide sequence ID" value="XM_024882174.1"/>
</dbReference>
<reference evidence="1 2" key="1">
    <citation type="submission" date="2016-04" db="EMBL/GenBank/DDBJ databases">
        <title>A degradative enzymes factory behind the ericoid mycorrhizal symbiosis.</title>
        <authorList>
            <consortium name="DOE Joint Genome Institute"/>
            <person name="Martino E."/>
            <person name="Morin E."/>
            <person name="Grelet G."/>
            <person name="Kuo A."/>
            <person name="Kohler A."/>
            <person name="Daghino S."/>
            <person name="Barry K."/>
            <person name="Choi C."/>
            <person name="Cichocki N."/>
            <person name="Clum A."/>
            <person name="Copeland A."/>
            <person name="Hainaut M."/>
            <person name="Haridas S."/>
            <person name="Labutti K."/>
            <person name="Lindquist E."/>
            <person name="Lipzen A."/>
            <person name="Khouja H.-R."/>
            <person name="Murat C."/>
            <person name="Ohm R."/>
            <person name="Olson A."/>
            <person name="Spatafora J."/>
            <person name="Veneault-Fourrey C."/>
            <person name="Henrissat B."/>
            <person name="Grigoriev I."/>
            <person name="Martin F."/>
            <person name="Perotto S."/>
        </authorList>
    </citation>
    <scope>NUCLEOTIDE SEQUENCE [LARGE SCALE GENOMIC DNA]</scope>
    <source>
        <strain evidence="1 2">E</strain>
    </source>
</reference>
<dbReference type="OrthoDB" id="4158087at2759"/>
<dbReference type="GeneID" id="36590251"/>
<dbReference type="Pfam" id="PF11951">
    <property type="entry name" value="Fungal_trans_2"/>
    <property type="match status" value="1"/>
</dbReference>
<sequence>MPSRVLPAPNFNLPRGCMHKSALVVPHIINSREYYSFKVGTIQWINDRLDTLSVGTGDATIGSILLLINFELMRGNVTEARYYMDGVQQIVNLRGGLGNVNNRNVLARILVIDLLVAALSKHQPRFSQPTLFPADLLGAVFYKVADSPLTTQRTMKIALKVSSFGERGARYLQRAQMITMHRIAGTSCSFSEYKHDLYEPKTRMDQDTSALFRIIQQTSDIYLGALQTPQIPFSSPINRKSTVALCQAVESPANDDVWDRFPGIFTWVLLVGCAAAEEGSTEYNFFVCLLIKVALGAGYGWLDALTEAVKTFIKVKELSEGCEKKNL</sequence>
<dbReference type="InParanoid" id="A0A2J6SER3"/>
<name>A0A2J6SER3_9HELO</name>
<evidence type="ECO:0000313" key="1">
    <source>
        <dbReference type="EMBL" id="PMD49252.1"/>
    </source>
</evidence>
<organism evidence="1 2">
    <name type="scientific">Hyaloscypha bicolor E</name>
    <dbReference type="NCBI Taxonomy" id="1095630"/>
    <lineage>
        <taxon>Eukaryota</taxon>
        <taxon>Fungi</taxon>
        <taxon>Dikarya</taxon>
        <taxon>Ascomycota</taxon>
        <taxon>Pezizomycotina</taxon>
        <taxon>Leotiomycetes</taxon>
        <taxon>Helotiales</taxon>
        <taxon>Hyaloscyphaceae</taxon>
        <taxon>Hyaloscypha</taxon>
        <taxon>Hyaloscypha bicolor</taxon>
    </lineage>
</organism>
<protein>
    <submittedName>
        <fullName evidence="1">Uncharacterized protein</fullName>
    </submittedName>
</protein>
<dbReference type="PANTHER" id="PTHR37540">
    <property type="entry name" value="TRANSCRIPTION FACTOR (ACR-2), PUTATIVE-RELATED-RELATED"/>
    <property type="match status" value="1"/>
</dbReference>
<dbReference type="PANTHER" id="PTHR37540:SF5">
    <property type="entry name" value="TRANSCRIPTION FACTOR DOMAIN-CONTAINING PROTEIN"/>
    <property type="match status" value="1"/>
</dbReference>
<gene>
    <name evidence="1" type="ORF">K444DRAFT_622825</name>
</gene>
<dbReference type="EMBL" id="KZ613921">
    <property type="protein sequence ID" value="PMD49252.1"/>
    <property type="molecule type" value="Genomic_DNA"/>
</dbReference>
<dbReference type="AlphaFoldDB" id="A0A2J6SER3"/>
<keyword evidence="2" id="KW-1185">Reference proteome</keyword>
<accession>A0A2J6SER3</accession>
<evidence type="ECO:0000313" key="2">
    <source>
        <dbReference type="Proteomes" id="UP000235371"/>
    </source>
</evidence>
<proteinExistence type="predicted"/>
<dbReference type="Proteomes" id="UP000235371">
    <property type="component" value="Unassembled WGS sequence"/>
</dbReference>